<dbReference type="PANTHER" id="PTHR23233:SF84">
    <property type="entry name" value="FI23031P1"/>
    <property type="match status" value="1"/>
</dbReference>
<dbReference type="AlphaFoldDB" id="A0A9N8V5K5"/>
<evidence type="ECO:0000256" key="8">
    <source>
        <dbReference type="ARBA" id="ARBA00023242"/>
    </source>
</evidence>
<keyword evidence="3" id="KW-0677">Repeat</keyword>
<evidence type="ECO:0000256" key="6">
    <source>
        <dbReference type="ARBA" id="ARBA00023015"/>
    </source>
</evidence>
<dbReference type="PROSITE" id="PS00028">
    <property type="entry name" value="ZINC_FINGER_C2H2_1"/>
    <property type="match status" value="1"/>
</dbReference>
<comment type="subcellular location">
    <subcellularLocation>
        <location evidence="1">Nucleus</location>
    </subcellularLocation>
</comment>
<evidence type="ECO:0000256" key="9">
    <source>
        <dbReference type="ARBA" id="ARBA00038474"/>
    </source>
</evidence>
<proteinExistence type="inferred from homology"/>
<keyword evidence="5" id="KW-0862">Zinc</keyword>
<evidence type="ECO:0000256" key="7">
    <source>
        <dbReference type="ARBA" id="ARBA00023163"/>
    </source>
</evidence>
<keyword evidence="8" id="KW-0539">Nucleus</keyword>
<feature type="region of interest" description="Disordered" evidence="11">
    <location>
        <begin position="1"/>
        <end position="60"/>
    </location>
</feature>
<feature type="compositionally biased region" description="Low complexity" evidence="11">
    <location>
        <begin position="30"/>
        <end position="52"/>
    </location>
</feature>
<dbReference type="InterPro" id="IPR036236">
    <property type="entry name" value="Znf_C2H2_sf"/>
</dbReference>
<evidence type="ECO:0000256" key="5">
    <source>
        <dbReference type="ARBA" id="ARBA00022833"/>
    </source>
</evidence>
<feature type="compositionally biased region" description="Basic residues" evidence="11">
    <location>
        <begin position="87"/>
        <end position="96"/>
    </location>
</feature>
<dbReference type="InterPro" id="IPR051565">
    <property type="entry name" value="Sal_C2H2-zinc-finger"/>
</dbReference>
<keyword evidence="2" id="KW-0479">Metal-binding</keyword>
<evidence type="ECO:0000256" key="10">
    <source>
        <dbReference type="PROSITE-ProRule" id="PRU00042"/>
    </source>
</evidence>
<feature type="compositionally biased region" description="Low complexity" evidence="11">
    <location>
        <begin position="114"/>
        <end position="172"/>
    </location>
</feature>
<keyword evidence="14" id="KW-1185">Reference proteome</keyword>
<comment type="similarity">
    <text evidence="9">Belongs to the sal C2H2-type zinc-finger protein family.</text>
</comment>
<dbReference type="GO" id="GO:0000981">
    <property type="term" value="F:DNA-binding transcription factor activity, RNA polymerase II-specific"/>
    <property type="evidence" value="ECO:0007669"/>
    <property type="project" value="TreeGrafter"/>
</dbReference>
<dbReference type="EMBL" id="CAJVPK010000046">
    <property type="protein sequence ID" value="CAG8437420.1"/>
    <property type="molecule type" value="Genomic_DNA"/>
</dbReference>
<reference evidence="13" key="1">
    <citation type="submission" date="2021-06" db="EMBL/GenBank/DDBJ databases">
        <authorList>
            <person name="Kallberg Y."/>
            <person name="Tangrot J."/>
            <person name="Rosling A."/>
        </authorList>
    </citation>
    <scope>NUCLEOTIDE SEQUENCE</scope>
    <source>
        <strain evidence="13">AZ414A</strain>
    </source>
</reference>
<comment type="caution">
    <text evidence="13">The sequence shown here is derived from an EMBL/GenBank/DDBJ whole genome shotgun (WGS) entry which is preliminary data.</text>
</comment>
<keyword evidence="7" id="KW-0804">Transcription</keyword>
<dbReference type="Pfam" id="PF12874">
    <property type="entry name" value="zf-met"/>
    <property type="match status" value="1"/>
</dbReference>
<protein>
    <submittedName>
        <fullName evidence="13">2817_t:CDS:1</fullName>
    </submittedName>
</protein>
<evidence type="ECO:0000259" key="12">
    <source>
        <dbReference type="PROSITE" id="PS50157"/>
    </source>
</evidence>
<feature type="compositionally biased region" description="Polar residues" evidence="11">
    <location>
        <begin position="1"/>
        <end position="15"/>
    </location>
</feature>
<evidence type="ECO:0000256" key="1">
    <source>
        <dbReference type="ARBA" id="ARBA00004123"/>
    </source>
</evidence>
<dbReference type="FunFam" id="3.30.160.60:FF:000062">
    <property type="entry name" value="RB-associated KRAB zinc finger protein-like"/>
    <property type="match status" value="1"/>
</dbReference>
<evidence type="ECO:0000313" key="13">
    <source>
        <dbReference type="EMBL" id="CAG8437420.1"/>
    </source>
</evidence>
<dbReference type="Proteomes" id="UP000789706">
    <property type="component" value="Unassembled WGS sequence"/>
</dbReference>
<dbReference type="PANTHER" id="PTHR23233">
    <property type="entry name" value="SAL-LIKE PROTEIN"/>
    <property type="match status" value="1"/>
</dbReference>
<name>A0A9N8V5K5_9GLOM</name>
<evidence type="ECO:0000256" key="4">
    <source>
        <dbReference type="ARBA" id="ARBA00022771"/>
    </source>
</evidence>
<dbReference type="GO" id="GO:0005634">
    <property type="term" value="C:nucleus"/>
    <property type="evidence" value="ECO:0007669"/>
    <property type="project" value="UniProtKB-SubCell"/>
</dbReference>
<keyword evidence="6" id="KW-0805">Transcription regulation</keyword>
<keyword evidence="4 10" id="KW-0863">Zinc-finger</keyword>
<feature type="domain" description="C2H2-type" evidence="12">
    <location>
        <begin position="283"/>
        <end position="310"/>
    </location>
</feature>
<organism evidence="13 14">
    <name type="scientific">Diversispora eburnea</name>
    <dbReference type="NCBI Taxonomy" id="1213867"/>
    <lineage>
        <taxon>Eukaryota</taxon>
        <taxon>Fungi</taxon>
        <taxon>Fungi incertae sedis</taxon>
        <taxon>Mucoromycota</taxon>
        <taxon>Glomeromycotina</taxon>
        <taxon>Glomeromycetes</taxon>
        <taxon>Diversisporales</taxon>
        <taxon>Diversisporaceae</taxon>
        <taxon>Diversispora</taxon>
    </lineage>
</organism>
<sequence>MSTSPTNTLSFTNATGEHKPVINSDGYPATQYSTTPYSNSSTQSPTSYISSNGMQHMDRRSSLAAGVPVLPILHQPFASHHDIKVHNLPHHNHHNHHPENSEHHSPPPPPQQPQQPQQQWSTNNGSHTSSSSSSPPFPFGSYTTTKTNPSTTTNAANVINNSNTTTNTNTSTKSFDDKTTIDGSFLSTHNTQSPPSTIGYYNQGPLYDRNGINTNNATVAAVAAAVAANNNTGNFPQDYPMMANRFTNGTITVMSSATDNVPAPQAMMTTFSSKTVSSTPKRYKCNVCQKRFTRPSSLQTHTYSHTGEKPFKCPVEGCGRHFSVVI</sequence>
<dbReference type="GO" id="GO:0000978">
    <property type="term" value="F:RNA polymerase II cis-regulatory region sequence-specific DNA binding"/>
    <property type="evidence" value="ECO:0007669"/>
    <property type="project" value="TreeGrafter"/>
</dbReference>
<gene>
    <name evidence="13" type="ORF">DEBURN_LOCUS1137</name>
</gene>
<dbReference type="Gene3D" id="3.30.160.60">
    <property type="entry name" value="Classic Zinc Finger"/>
    <property type="match status" value="2"/>
</dbReference>
<dbReference type="GO" id="GO:0008270">
    <property type="term" value="F:zinc ion binding"/>
    <property type="evidence" value="ECO:0007669"/>
    <property type="project" value="UniProtKB-KW"/>
</dbReference>
<accession>A0A9N8V5K5</accession>
<dbReference type="SUPFAM" id="SSF57667">
    <property type="entry name" value="beta-beta-alpha zinc fingers"/>
    <property type="match status" value="1"/>
</dbReference>
<dbReference type="OrthoDB" id="6077919at2759"/>
<evidence type="ECO:0000256" key="3">
    <source>
        <dbReference type="ARBA" id="ARBA00022737"/>
    </source>
</evidence>
<feature type="region of interest" description="Disordered" evidence="11">
    <location>
        <begin position="87"/>
        <end position="175"/>
    </location>
</feature>
<evidence type="ECO:0000256" key="2">
    <source>
        <dbReference type="ARBA" id="ARBA00022723"/>
    </source>
</evidence>
<dbReference type="PROSITE" id="PS50157">
    <property type="entry name" value="ZINC_FINGER_C2H2_2"/>
    <property type="match status" value="1"/>
</dbReference>
<evidence type="ECO:0000313" key="14">
    <source>
        <dbReference type="Proteomes" id="UP000789706"/>
    </source>
</evidence>
<dbReference type="InterPro" id="IPR013087">
    <property type="entry name" value="Znf_C2H2_type"/>
</dbReference>
<dbReference type="SMART" id="SM00355">
    <property type="entry name" value="ZnF_C2H2"/>
    <property type="match status" value="1"/>
</dbReference>
<evidence type="ECO:0000256" key="11">
    <source>
        <dbReference type="SAM" id="MobiDB-lite"/>
    </source>
</evidence>